<dbReference type="InterPro" id="IPR050509">
    <property type="entry name" value="CoA-transferase_III"/>
</dbReference>
<evidence type="ECO:0000313" key="4">
    <source>
        <dbReference type="Proteomes" id="UP000612055"/>
    </source>
</evidence>
<dbReference type="PANTHER" id="PTHR48228:SF6">
    <property type="entry name" value="L-CARNITINE COA-TRANSFERASE"/>
    <property type="match status" value="1"/>
</dbReference>
<dbReference type="OrthoDB" id="5863171at2759"/>
<proteinExistence type="inferred from homology"/>
<keyword evidence="4" id="KW-1185">Reference proteome</keyword>
<dbReference type="GO" id="GO:0016740">
    <property type="term" value="F:transferase activity"/>
    <property type="evidence" value="ECO:0007669"/>
    <property type="project" value="UniProtKB-KW"/>
</dbReference>
<dbReference type="EMBL" id="JAEHOE010000119">
    <property type="protein sequence ID" value="KAG2485996.1"/>
    <property type="molecule type" value="Genomic_DNA"/>
</dbReference>
<reference evidence="3" key="1">
    <citation type="journal article" date="2020" name="bioRxiv">
        <title>Comparative genomics of Chlamydomonas.</title>
        <authorList>
            <person name="Craig R.J."/>
            <person name="Hasan A.R."/>
            <person name="Ness R.W."/>
            <person name="Keightley P.D."/>
        </authorList>
    </citation>
    <scope>NUCLEOTIDE SEQUENCE</scope>
    <source>
        <strain evidence="3">CCAP 11/70</strain>
    </source>
</reference>
<dbReference type="InterPro" id="IPR044855">
    <property type="entry name" value="CoA-Trfase_III_dom3_sf"/>
</dbReference>
<gene>
    <name evidence="3" type="ORF">HYH03_015318</name>
</gene>
<dbReference type="InterPro" id="IPR003673">
    <property type="entry name" value="CoA-Trfase_fam_III"/>
</dbReference>
<dbReference type="SUPFAM" id="SSF89796">
    <property type="entry name" value="CoA-transferase family III (CaiB/BaiF)"/>
    <property type="match status" value="1"/>
</dbReference>
<dbReference type="PANTHER" id="PTHR48228">
    <property type="entry name" value="SUCCINYL-COA--D-CITRAMALATE COA-TRANSFERASE"/>
    <property type="match status" value="1"/>
</dbReference>
<evidence type="ECO:0000256" key="1">
    <source>
        <dbReference type="ARBA" id="ARBA00008383"/>
    </source>
</evidence>
<dbReference type="Proteomes" id="UP000612055">
    <property type="component" value="Unassembled WGS sequence"/>
</dbReference>
<name>A0A836BR19_9CHLO</name>
<dbReference type="Gene3D" id="3.40.50.10540">
    <property type="entry name" value="Crotonobetainyl-coa:carnitine coa-transferase, domain 1"/>
    <property type="match status" value="1"/>
</dbReference>
<protein>
    <submittedName>
        <fullName evidence="3">Uncharacterized protein</fullName>
    </submittedName>
</protein>
<evidence type="ECO:0000313" key="3">
    <source>
        <dbReference type="EMBL" id="KAG2485996.1"/>
    </source>
</evidence>
<comment type="caution">
    <text evidence="3">The sequence shown here is derived from an EMBL/GenBank/DDBJ whole genome shotgun (WGS) entry which is preliminary data.</text>
</comment>
<accession>A0A836BR19</accession>
<organism evidence="3 4">
    <name type="scientific">Edaphochlamys debaryana</name>
    <dbReference type="NCBI Taxonomy" id="47281"/>
    <lineage>
        <taxon>Eukaryota</taxon>
        <taxon>Viridiplantae</taxon>
        <taxon>Chlorophyta</taxon>
        <taxon>core chlorophytes</taxon>
        <taxon>Chlorophyceae</taxon>
        <taxon>CS clade</taxon>
        <taxon>Chlamydomonadales</taxon>
        <taxon>Chlamydomonadales incertae sedis</taxon>
        <taxon>Edaphochlamys</taxon>
    </lineage>
</organism>
<dbReference type="InterPro" id="IPR023606">
    <property type="entry name" value="CoA-Trfase_III_dom_1_sf"/>
</dbReference>
<evidence type="ECO:0000256" key="2">
    <source>
        <dbReference type="ARBA" id="ARBA00022679"/>
    </source>
</evidence>
<keyword evidence="2" id="KW-0808">Transferase</keyword>
<comment type="similarity">
    <text evidence="1">Belongs to the CoA-transferase III family.</text>
</comment>
<sequence>MPNLASQPLLARLGALAARRGANACTIRSVPALLSSPQPSVSTNWVAKRDKSSTSDLPPAQGPLVGIKVLDLGQVVAGNFCGALLSYFGADVIKVEPPKKGDALRSLRTLDQGGTSLWWRCHGRNRRCVTINLNVPEGRELVKRLSANVDVLVENFRPGVMEDWGLGPADLKKDLVYTRISGYGQTGPRAPDPGYASVCEAYGGFRHLNGYADRPPVRPNISLGDTLAGLHGAFGAVMALLHRQRAKAAGQVVDASISESVFNMLESCVAEVAHAGEDRQPSGSTISGVVPSGTFRTKDERYVVIGGNGDSVYTRLMAAIGRPDMAAANPAYASNSDRVAREGEIMGAIQAWVAQHTLEEVMAAMNKARVPSGPILSTAAIMNEPQFQARGMIQQAPAPSGGAPYTMPALLPVLSATPGATRWAGPELGEHTEEVLKGELGLTDADLEALRSKGAI</sequence>
<dbReference type="Pfam" id="PF02515">
    <property type="entry name" value="CoA_transf_3"/>
    <property type="match status" value="1"/>
</dbReference>
<dbReference type="AlphaFoldDB" id="A0A836BR19"/>
<dbReference type="Gene3D" id="3.30.1540.10">
    <property type="entry name" value="formyl-coa transferase, domain 3"/>
    <property type="match status" value="1"/>
</dbReference>